<dbReference type="AlphaFoldDB" id="A0A2P2FUD3"/>
<dbReference type="EMBL" id="JFBM01000012">
    <property type="protein sequence ID" value="KFU80309.1"/>
    <property type="molecule type" value="Genomic_DNA"/>
</dbReference>
<dbReference type="InterPro" id="IPR002645">
    <property type="entry name" value="STAS_dom"/>
</dbReference>
<feature type="region of interest" description="Disordered" evidence="1">
    <location>
        <begin position="1"/>
        <end position="39"/>
    </location>
</feature>
<dbReference type="Pfam" id="PF01740">
    <property type="entry name" value="STAS"/>
    <property type="match status" value="1"/>
</dbReference>
<protein>
    <recommendedName>
        <fullName evidence="2">STAS domain-containing protein</fullName>
    </recommendedName>
</protein>
<gene>
    <name evidence="3" type="ORF">BB31_15915</name>
</gene>
<keyword evidence="4" id="KW-1185">Reference proteome</keyword>
<organism evidence="3 4">
    <name type="scientific">Amycolatopsis lurida NRRL 2430</name>
    <dbReference type="NCBI Taxonomy" id="1460371"/>
    <lineage>
        <taxon>Bacteria</taxon>
        <taxon>Bacillati</taxon>
        <taxon>Actinomycetota</taxon>
        <taxon>Actinomycetes</taxon>
        <taxon>Pseudonocardiales</taxon>
        <taxon>Pseudonocardiaceae</taxon>
        <taxon>Amycolatopsis</taxon>
    </lineage>
</organism>
<dbReference type="RefSeq" id="WP_158005378.1">
    <property type="nucleotide sequence ID" value="NZ_JFBM01000012.1"/>
</dbReference>
<accession>A0A2P2FUD3</accession>
<comment type="caution">
    <text evidence="3">The sequence shown here is derived from an EMBL/GenBank/DDBJ whole genome shotgun (WGS) entry which is preliminary data.</text>
</comment>
<dbReference type="SUPFAM" id="SSF52091">
    <property type="entry name" value="SpoIIaa-like"/>
    <property type="match status" value="1"/>
</dbReference>
<feature type="domain" description="STAS" evidence="2">
    <location>
        <begin position="39"/>
        <end position="135"/>
    </location>
</feature>
<dbReference type="Gene3D" id="3.30.750.24">
    <property type="entry name" value="STAS domain"/>
    <property type="match status" value="1"/>
</dbReference>
<dbReference type="CDD" id="cd07043">
    <property type="entry name" value="STAS_anti-anti-sigma_factors"/>
    <property type="match status" value="1"/>
</dbReference>
<evidence type="ECO:0000259" key="2">
    <source>
        <dbReference type="PROSITE" id="PS50801"/>
    </source>
</evidence>
<reference evidence="3 4" key="1">
    <citation type="journal article" date="2014" name="Genome Announc.">
        <title>Draft Genome Sequence of Amycolatopsis lurida NRRL 2430, Producer of the Glycopeptide Family Antibiotic Ristocetin.</title>
        <authorList>
            <person name="Kwun M.J."/>
            <person name="Hong H.J."/>
        </authorList>
    </citation>
    <scope>NUCLEOTIDE SEQUENCE [LARGE SCALE GENOMIC DNA]</scope>
    <source>
        <strain evidence="3 4">NRRL 2430</strain>
    </source>
</reference>
<evidence type="ECO:0000313" key="3">
    <source>
        <dbReference type="EMBL" id="KFU80309.1"/>
    </source>
</evidence>
<sequence>MSTFLESPPAKHHARTSPGRPPATGTASVRSPDPGGSLRLTVIRPDPATAVIEVGGELVAATAPRLAHLLGPRLTSALRTVVIDLSAVTSLDTIGLGVLVHAWHQAAVTGRALKLVTGPGGVKRALENAGLDTRA</sequence>
<proteinExistence type="predicted"/>
<evidence type="ECO:0000313" key="4">
    <source>
        <dbReference type="Proteomes" id="UP000256220"/>
    </source>
</evidence>
<evidence type="ECO:0000256" key="1">
    <source>
        <dbReference type="SAM" id="MobiDB-lite"/>
    </source>
</evidence>
<dbReference type="Proteomes" id="UP000256220">
    <property type="component" value="Unassembled WGS sequence"/>
</dbReference>
<name>A0A2P2FUD3_AMYLU</name>
<dbReference type="PROSITE" id="PS50801">
    <property type="entry name" value="STAS"/>
    <property type="match status" value="1"/>
</dbReference>
<dbReference type="InterPro" id="IPR036513">
    <property type="entry name" value="STAS_dom_sf"/>
</dbReference>